<evidence type="ECO:0008006" key="4">
    <source>
        <dbReference type="Google" id="ProtNLM"/>
    </source>
</evidence>
<dbReference type="AlphaFoldDB" id="A0A158HH04"/>
<feature type="transmembrane region" description="Helical" evidence="1">
    <location>
        <begin position="38"/>
        <end position="58"/>
    </location>
</feature>
<dbReference type="RefSeq" id="WP_060857714.1">
    <property type="nucleotide sequence ID" value="NZ_FCOC02000017.1"/>
</dbReference>
<protein>
    <recommendedName>
        <fullName evidence="4">DUF4381 domain-containing protein</fullName>
    </recommendedName>
</protein>
<gene>
    <name evidence="2" type="ORF">AWB64_04640</name>
</gene>
<proteinExistence type="predicted"/>
<evidence type="ECO:0000313" key="2">
    <source>
        <dbReference type="EMBL" id="SAL43672.1"/>
    </source>
</evidence>
<evidence type="ECO:0000313" key="3">
    <source>
        <dbReference type="Proteomes" id="UP000054893"/>
    </source>
</evidence>
<evidence type="ECO:0000256" key="1">
    <source>
        <dbReference type="SAM" id="Phobius"/>
    </source>
</evidence>
<organism evidence="2 3">
    <name type="scientific">Caballeronia sordidicola</name>
    <name type="common">Burkholderia sordidicola</name>
    <dbReference type="NCBI Taxonomy" id="196367"/>
    <lineage>
        <taxon>Bacteria</taxon>
        <taxon>Pseudomonadati</taxon>
        <taxon>Pseudomonadota</taxon>
        <taxon>Betaproteobacteria</taxon>
        <taxon>Burkholderiales</taxon>
        <taxon>Burkholderiaceae</taxon>
        <taxon>Caballeronia</taxon>
    </lineage>
</organism>
<dbReference type="EMBL" id="FCOC02000017">
    <property type="protein sequence ID" value="SAL43672.1"/>
    <property type="molecule type" value="Genomic_DNA"/>
</dbReference>
<keyword evidence="1" id="KW-1133">Transmembrane helix</keyword>
<dbReference type="Proteomes" id="UP000054893">
    <property type="component" value="Unassembled WGS sequence"/>
</dbReference>
<reference evidence="2 3" key="1">
    <citation type="submission" date="2016-01" db="EMBL/GenBank/DDBJ databases">
        <authorList>
            <person name="Oliw E.H."/>
        </authorList>
    </citation>
    <scope>NUCLEOTIDE SEQUENCE [LARGE SCALE GENOMIC DNA]</scope>
    <source>
        <strain evidence="2">LMG 22029</strain>
    </source>
</reference>
<dbReference type="InterPro" id="IPR025489">
    <property type="entry name" value="DUF4381"/>
</dbReference>
<sequence>MNGPQNASLKPADTPVALSTLQELPLPQPASWAPQTPGWLAVGIVLILLALWVAWAGWRRHRRERYRRAALEELKQIEATLDDESRRAVALAAIPALIKRTSLAAMPKEHVAALSGNEWLAFLKRTNGRFDERSGALLTVMSYAPAEEIAALSKNEIDTLLSATRDWIQRHHVEI</sequence>
<accession>A0A158HH04</accession>
<keyword evidence="1" id="KW-0472">Membrane</keyword>
<keyword evidence="1" id="KW-0812">Transmembrane</keyword>
<dbReference type="OrthoDB" id="5406089at2"/>
<dbReference type="Pfam" id="PF14316">
    <property type="entry name" value="DUF4381"/>
    <property type="match status" value="1"/>
</dbReference>
<name>A0A158HH04_CABSO</name>